<proteinExistence type="predicted"/>
<evidence type="ECO:0000256" key="1">
    <source>
        <dbReference type="SAM" id="Phobius"/>
    </source>
</evidence>
<dbReference type="Proteomes" id="UP000177050">
    <property type="component" value="Unassembled WGS sequence"/>
</dbReference>
<evidence type="ECO:0000313" key="2">
    <source>
        <dbReference type="EMBL" id="OGK73674.1"/>
    </source>
</evidence>
<organism evidence="2 3">
    <name type="scientific">Candidatus Roizmanbacteria bacterium RIFOXYD1_FULL_38_12</name>
    <dbReference type="NCBI Taxonomy" id="1802093"/>
    <lineage>
        <taxon>Bacteria</taxon>
        <taxon>Candidatus Roizmaniibacteriota</taxon>
    </lineage>
</organism>
<feature type="transmembrane region" description="Helical" evidence="1">
    <location>
        <begin position="202"/>
        <end position="225"/>
    </location>
</feature>
<dbReference type="AlphaFoldDB" id="A0A1F7L0V0"/>
<name>A0A1F7L0V0_9BACT</name>
<keyword evidence="1" id="KW-0812">Transmembrane</keyword>
<gene>
    <name evidence="2" type="ORF">A3K52_02720</name>
</gene>
<evidence type="ECO:0000313" key="3">
    <source>
        <dbReference type="Proteomes" id="UP000177050"/>
    </source>
</evidence>
<feature type="transmembrane region" description="Helical" evidence="1">
    <location>
        <begin position="114"/>
        <end position="141"/>
    </location>
</feature>
<feature type="transmembrane region" description="Helical" evidence="1">
    <location>
        <begin position="56"/>
        <end position="77"/>
    </location>
</feature>
<feature type="transmembrane region" description="Helical" evidence="1">
    <location>
        <begin position="20"/>
        <end position="49"/>
    </location>
</feature>
<accession>A0A1F7L0V0</accession>
<feature type="transmembrane region" description="Helical" evidence="1">
    <location>
        <begin position="175"/>
        <end position="196"/>
    </location>
</feature>
<reference evidence="2 3" key="1">
    <citation type="journal article" date="2016" name="Nat. Commun.">
        <title>Thousands of microbial genomes shed light on interconnected biogeochemical processes in an aquifer system.</title>
        <authorList>
            <person name="Anantharaman K."/>
            <person name="Brown C.T."/>
            <person name="Hug L.A."/>
            <person name="Sharon I."/>
            <person name="Castelle C.J."/>
            <person name="Probst A.J."/>
            <person name="Thomas B.C."/>
            <person name="Singh A."/>
            <person name="Wilkins M.J."/>
            <person name="Karaoz U."/>
            <person name="Brodie E.L."/>
            <person name="Williams K.H."/>
            <person name="Hubbard S.S."/>
            <person name="Banfield J.F."/>
        </authorList>
    </citation>
    <scope>NUCLEOTIDE SEQUENCE [LARGE SCALE GENOMIC DNA]</scope>
</reference>
<comment type="caution">
    <text evidence="2">The sequence shown here is derived from an EMBL/GenBank/DDBJ whole genome shotgun (WGS) entry which is preliminary data.</text>
</comment>
<evidence type="ECO:0008006" key="4">
    <source>
        <dbReference type="Google" id="ProtNLM"/>
    </source>
</evidence>
<protein>
    <recommendedName>
        <fullName evidence="4">Glycerophosphoryl diester phosphodiesterase membrane domain-containing protein</fullName>
    </recommendedName>
</protein>
<keyword evidence="1" id="KW-1133">Transmembrane helix</keyword>
<sequence>MKLNFESILQYSFKIVKDNLFVIILYPFSSAVIIAALYLLGISSSLFFISQLTKGISGILLFWALITLLFGLLTYILEHYLMNIYILLLESGRVNQAVPVGQIFKYSLQKTGPVIISLLVYGSLVVVGFIFFIIPGIILLLQYSQVYYLTLIDGLSIKEAFSESKRMTKGNELRLLFLFIVIGGISYLLGHLLNVIRMPSILISLVQLYAGNYLIIVSYSTFYYLKNNCG</sequence>
<dbReference type="EMBL" id="MGBR01000001">
    <property type="protein sequence ID" value="OGK73674.1"/>
    <property type="molecule type" value="Genomic_DNA"/>
</dbReference>
<keyword evidence="1" id="KW-0472">Membrane</keyword>